<keyword evidence="2" id="KW-1133">Transmembrane helix</keyword>
<keyword evidence="1" id="KW-0175">Coiled coil</keyword>
<feature type="coiled-coil region" evidence="1">
    <location>
        <begin position="132"/>
        <end position="159"/>
    </location>
</feature>
<keyword evidence="2" id="KW-0812">Transmembrane</keyword>
<keyword evidence="2" id="KW-0472">Membrane</keyword>
<protein>
    <submittedName>
        <fullName evidence="3">Uncharacterized protein</fullName>
    </submittedName>
</protein>
<comment type="caution">
    <text evidence="3">The sequence shown here is derived from an EMBL/GenBank/DDBJ whole genome shotgun (WGS) entry which is preliminary data.</text>
</comment>
<evidence type="ECO:0000256" key="1">
    <source>
        <dbReference type="SAM" id="Coils"/>
    </source>
</evidence>
<evidence type="ECO:0000256" key="2">
    <source>
        <dbReference type="SAM" id="Phobius"/>
    </source>
</evidence>
<organism evidence="3 4">
    <name type="scientific">Protea cynaroides</name>
    <dbReference type="NCBI Taxonomy" id="273540"/>
    <lineage>
        <taxon>Eukaryota</taxon>
        <taxon>Viridiplantae</taxon>
        <taxon>Streptophyta</taxon>
        <taxon>Embryophyta</taxon>
        <taxon>Tracheophyta</taxon>
        <taxon>Spermatophyta</taxon>
        <taxon>Magnoliopsida</taxon>
        <taxon>Proteales</taxon>
        <taxon>Proteaceae</taxon>
        <taxon>Protea</taxon>
    </lineage>
</organism>
<dbReference type="EMBL" id="JAMYWD010000008">
    <property type="protein sequence ID" value="KAJ4962782.1"/>
    <property type="molecule type" value="Genomic_DNA"/>
</dbReference>
<reference evidence="3" key="1">
    <citation type="journal article" date="2023" name="Plant J.">
        <title>The genome of the king protea, Protea cynaroides.</title>
        <authorList>
            <person name="Chang J."/>
            <person name="Duong T.A."/>
            <person name="Schoeman C."/>
            <person name="Ma X."/>
            <person name="Roodt D."/>
            <person name="Barker N."/>
            <person name="Li Z."/>
            <person name="Van de Peer Y."/>
            <person name="Mizrachi E."/>
        </authorList>
    </citation>
    <scope>NUCLEOTIDE SEQUENCE</scope>
    <source>
        <tissue evidence="3">Young leaves</tissue>
    </source>
</reference>
<feature type="transmembrane region" description="Helical" evidence="2">
    <location>
        <begin position="217"/>
        <end position="237"/>
    </location>
</feature>
<evidence type="ECO:0000313" key="4">
    <source>
        <dbReference type="Proteomes" id="UP001141806"/>
    </source>
</evidence>
<keyword evidence="4" id="KW-1185">Reference proteome</keyword>
<dbReference type="OrthoDB" id="1673621at2759"/>
<dbReference type="AlphaFoldDB" id="A0A9Q0HAE7"/>
<proteinExistence type="predicted"/>
<gene>
    <name evidence="3" type="ORF">NE237_022721</name>
</gene>
<evidence type="ECO:0000313" key="3">
    <source>
        <dbReference type="EMBL" id="KAJ4962782.1"/>
    </source>
</evidence>
<dbReference type="PANTHER" id="PTHR33868:SF10">
    <property type="entry name" value="OS08G0483100 PROTEIN"/>
    <property type="match status" value="1"/>
</dbReference>
<dbReference type="Proteomes" id="UP001141806">
    <property type="component" value="Unassembled WGS sequence"/>
</dbReference>
<sequence length="241" mass="27740">MNPLSPSRWRLDFNEKQNSKVADEKRIGGFNQGNLFSKSPVPRGYHDHDWNQKFGVAEEEKEMVMGLVLSQGRSYLDLMQNCDLPPPIKVFAGTERTAVTTTKISKKDEDDVFPMSTASLQYDEKLDLLKALQLSQTRAREAEKKATAITKERDRLSNTLLEESLRLFAHRQWVKLLELEIFLLKQQNEQKRLCQGCYQPDRKRKIQSKKEDEPGGWTSWFMALALCLGFAGLGVLFGRRN</sequence>
<dbReference type="PANTHER" id="PTHR33868">
    <property type="entry name" value="EXPRESSED PROTEIN"/>
    <property type="match status" value="1"/>
</dbReference>
<name>A0A9Q0HAE7_9MAGN</name>
<accession>A0A9Q0HAE7</accession>